<reference evidence="3 4" key="1">
    <citation type="submission" date="2012-06" db="EMBL/GenBank/DDBJ databases">
        <title>Finished chromosome of genome of Crinalium epipsammum PCC 9333.</title>
        <authorList>
            <consortium name="US DOE Joint Genome Institute"/>
            <person name="Gugger M."/>
            <person name="Coursin T."/>
            <person name="Rippka R."/>
            <person name="Tandeau De Marsac N."/>
            <person name="Huntemann M."/>
            <person name="Wei C.-L."/>
            <person name="Han J."/>
            <person name="Detter J.C."/>
            <person name="Han C."/>
            <person name="Tapia R."/>
            <person name="Davenport K."/>
            <person name="Daligault H."/>
            <person name="Erkkila T."/>
            <person name="Gu W."/>
            <person name="Munk A.C.C."/>
            <person name="Teshima H."/>
            <person name="Xu Y."/>
            <person name="Chain P."/>
            <person name="Chen A."/>
            <person name="Krypides N."/>
            <person name="Mavromatis K."/>
            <person name="Markowitz V."/>
            <person name="Szeto E."/>
            <person name="Ivanova N."/>
            <person name="Mikhailova N."/>
            <person name="Ovchinnikova G."/>
            <person name="Pagani I."/>
            <person name="Pati A."/>
            <person name="Goodwin L."/>
            <person name="Peters L."/>
            <person name="Pitluck S."/>
            <person name="Woyke T."/>
            <person name="Kerfeld C."/>
        </authorList>
    </citation>
    <scope>NUCLEOTIDE SEQUENCE [LARGE SCALE GENOMIC DNA]</scope>
    <source>
        <strain evidence="3 4">PCC 9333</strain>
    </source>
</reference>
<dbReference type="AlphaFoldDB" id="K9W7F3"/>
<keyword evidence="2" id="KW-0812">Transmembrane</keyword>
<organism evidence="3 4">
    <name type="scientific">Crinalium epipsammum PCC 9333</name>
    <dbReference type="NCBI Taxonomy" id="1173022"/>
    <lineage>
        <taxon>Bacteria</taxon>
        <taxon>Bacillati</taxon>
        <taxon>Cyanobacteriota</taxon>
        <taxon>Cyanophyceae</taxon>
        <taxon>Gomontiellales</taxon>
        <taxon>Gomontiellaceae</taxon>
        <taxon>Crinalium</taxon>
    </lineage>
</organism>
<accession>K9W7F3</accession>
<evidence type="ECO:0000256" key="2">
    <source>
        <dbReference type="SAM" id="Phobius"/>
    </source>
</evidence>
<keyword evidence="2" id="KW-0472">Membrane</keyword>
<feature type="compositionally biased region" description="Basic and acidic residues" evidence="1">
    <location>
        <begin position="266"/>
        <end position="282"/>
    </location>
</feature>
<keyword evidence="4" id="KW-1185">Reference proteome</keyword>
<evidence type="ECO:0000256" key="1">
    <source>
        <dbReference type="SAM" id="MobiDB-lite"/>
    </source>
</evidence>
<feature type="region of interest" description="Disordered" evidence="1">
    <location>
        <begin position="259"/>
        <end position="283"/>
    </location>
</feature>
<evidence type="ECO:0000313" key="3">
    <source>
        <dbReference type="EMBL" id="AFZ15400.1"/>
    </source>
</evidence>
<gene>
    <name evidence="3" type="ORF">Cri9333_4620</name>
</gene>
<dbReference type="HOGENOM" id="CLU_075760_0_0_3"/>
<dbReference type="OrthoDB" id="490216at2"/>
<dbReference type="KEGG" id="cep:Cri9333_4620"/>
<dbReference type="EMBL" id="CP003620">
    <property type="protein sequence ID" value="AFZ15400.1"/>
    <property type="molecule type" value="Genomic_DNA"/>
</dbReference>
<keyword evidence="2" id="KW-1133">Transmembrane helix</keyword>
<protein>
    <submittedName>
        <fullName evidence="3">Uncharacterized protein</fullName>
    </submittedName>
</protein>
<feature type="transmembrane region" description="Helical" evidence="2">
    <location>
        <begin position="20"/>
        <end position="47"/>
    </location>
</feature>
<evidence type="ECO:0000313" key="4">
    <source>
        <dbReference type="Proteomes" id="UP000010472"/>
    </source>
</evidence>
<dbReference type="RefSeq" id="WP_015205490.1">
    <property type="nucleotide sequence ID" value="NC_019753.1"/>
</dbReference>
<feature type="region of interest" description="Disordered" evidence="1">
    <location>
        <begin position="175"/>
        <end position="242"/>
    </location>
</feature>
<feature type="compositionally biased region" description="Polar residues" evidence="1">
    <location>
        <begin position="175"/>
        <end position="191"/>
    </location>
</feature>
<dbReference type="eggNOG" id="COG3170">
    <property type="taxonomic scope" value="Bacteria"/>
</dbReference>
<feature type="compositionally biased region" description="Polar residues" evidence="1">
    <location>
        <begin position="204"/>
        <end position="224"/>
    </location>
</feature>
<sequence>MDGTAKEISATGCLVLIFPIAFLLAFIFVAWPVLLTLVLLGVTLRLWQEYQWQQSIQKVNPFFQQLLKENQGAITVTDLALKANVSGTVAKHYLNSKAQEFGARAFEYADRGIVYYFITASTLGSLLDQSEPTSLEERKPVKISTPITKIGETEPPTLEQVKQIASSTLVKIESNKPSVRTNNEPIKSSTLGKIFDDSEPDYPESNQLSQDYASPSQTEKQPFAQSQSDQQQQVAKPIETQITPESLIQSELAKRLDVHSSTILKRRSERDFPEWSRSRDPEGIAWKYSPRKKLFFPQQ</sequence>
<dbReference type="Proteomes" id="UP000010472">
    <property type="component" value="Chromosome"/>
</dbReference>
<name>K9W7F3_9CYAN</name>
<dbReference type="PATRIC" id="fig|1173022.3.peg.4990"/>
<proteinExistence type="predicted"/>